<dbReference type="EMBL" id="JBHLUH010000007">
    <property type="protein sequence ID" value="MFC0527153.1"/>
    <property type="molecule type" value="Genomic_DNA"/>
</dbReference>
<evidence type="ECO:0000313" key="1">
    <source>
        <dbReference type="EMBL" id="MFC0527153.1"/>
    </source>
</evidence>
<organism evidence="1 2">
    <name type="scientific">Phytohabitans kaempferiae</name>
    <dbReference type="NCBI Taxonomy" id="1620943"/>
    <lineage>
        <taxon>Bacteria</taxon>
        <taxon>Bacillati</taxon>
        <taxon>Actinomycetota</taxon>
        <taxon>Actinomycetes</taxon>
        <taxon>Micromonosporales</taxon>
        <taxon>Micromonosporaceae</taxon>
    </lineage>
</organism>
<comment type="caution">
    <text evidence="1">The sequence shown here is derived from an EMBL/GenBank/DDBJ whole genome shotgun (WGS) entry which is preliminary data.</text>
</comment>
<reference evidence="1 2" key="1">
    <citation type="submission" date="2024-09" db="EMBL/GenBank/DDBJ databases">
        <authorList>
            <person name="Sun Q."/>
            <person name="Mori K."/>
        </authorList>
    </citation>
    <scope>NUCLEOTIDE SEQUENCE [LARGE SCALE GENOMIC DNA]</scope>
    <source>
        <strain evidence="1 2">TBRC 3947</strain>
    </source>
</reference>
<evidence type="ECO:0000313" key="2">
    <source>
        <dbReference type="Proteomes" id="UP001589867"/>
    </source>
</evidence>
<proteinExistence type="predicted"/>
<keyword evidence="2" id="KW-1185">Reference proteome</keyword>
<name>A0ABV6LXK2_9ACTN</name>
<dbReference type="RefSeq" id="WP_377246502.1">
    <property type="nucleotide sequence ID" value="NZ_JBHLUH010000007.1"/>
</dbReference>
<gene>
    <name evidence="1" type="ORF">ACFFIA_05730</name>
</gene>
<dbReference type="Proteomes" id="UP001589867">
    <property type="component" value="Unassembled WGS sequence"/>
</dbReference>
<sequence length="64" mass="6436">MPGELTALSAAGRFGNIGITERARALGGTVRLDSRSGAATSVVAQVPRSTATDAATARPGLVKR</sequence>
<protein>
    <submittedName>
        <fullName evidence="1">Uncharacterized protein</fullName>
    </submittedName>
</protein>
<accession>A0ABV6LXK2</accession>